<evidence type="ECO:0000259" key="1">
    <source>
        <dbReference type="Pfam" id="PF10145"/>
    </source>
</evidence>
<dbReference type="EMBL" id="SLZQ01000009">
    <property type="protein sequence ID" value="TCS35799.1"/>
    <property type="molecule type" value="Genomic_DNA"/>
</dbReference>
<name>A0A4R3HWM9_PAULE</name>
<reference evidence="2 3" key="1">
    <citation type="submission" date="2019-03" db="EMBL/GenBank/DDBJ databases">
        <title>Genomic Encyclopedia of Type Strains, Phase IV (KMG-IV): sequencing the most valuable type-strain genomes for metagenomic binning, comparative biology and taxonomic classification.</title>
        <authorList>
            <person name="Goeker M."/>
        </authorList>
    </citation>
    <scope>NUCLEOTIDE SEQUENCE [LARGE SCALE GENOMIC DNA]</scope>
    <source>
        <strain evidence="2 3">DSM 7445</strain>
    </source>
</reference>
<dbReference type="Proteomes" id="UP000295382">
    <property type="component" value="Unassembled WGS sequence"/>
</dbReference>
<proteinExistence type="predicted"/>
<sequence length="704" mass="74077">MSNDITVRIRADYGDALKAVQAFTGAAGKSMGELPKAVKQSGDAVVRLTYQLGGTKNNLSELPPLVRQLSTSVDTLSTRIDQLGRVDGPDRLKRRLRDSNEEASRLSQTMDKLVKGGKALGAAFAGFQAGKMVFQQPMERMLDYDQRLAQLANTAMADKSVQERRAAIPGLNSIIMGATRFGGGTRDEALTAYQNILASGTVKDAEAKAMLPTVMHGATASGALPKEISDIGIRAMQNFGFKAQDLPTVIDMAIKSGNMGGFELKDMAKMLPAQMAAASTLGMKGEKGLALLLAANQASATTAGNMSEAGNNVLNLLNKINSSDTQQDFKKLGIDLTGSLQAATAKGVDPITAFAGLVNRVMSKDKNYVALEKRRQSATSSEDQQSIIEQQLQLAQGTAIGKVLQDQQARLAYIGVMSQQKNFNTQVAATMNGGASGTTAGNFAVMSATAGFNRQQSINEQMNSQHQALQKLVPALNSYWEHTAKLNREYPVLGQAIEGGKVGIATLGAGAGAASIVMTLLTKNAAAASTALGGVAAAGGAADIGGKNIGRAAKYGRWMGAAGTVAGSLAPVAVPAVAALGFHQWQQSDAGQQSRARGLSLENEALQRRINMAKANGDTDLQTKLERQLARQQATVDSIRGPAAKADPSAEKVSQAIQQSVKFNPIEAKLQLQVAFDSFGQPIVSQTKLTSQNMRLDTGPTLTH</sequence>
<dbReference type="AlphaFoldDB" id="A0A4R3HWM9"/>
<gene>
    <name evidence="2" type="ORF">EDC30_10998</name>
</gene>
<evidence type="ECO:0000313" key="3">
    <source>
        <dbReference type="Proteomes" id="UP000295382"/>
    </source>
</evidence>
<organism evidence="2 3">
    <name type="scientific">Paucimonas lemoignei</name>
    <name type="common">Pseudomonas lemoignei</name>
    <dbReference type="NCBI Taxonomy" id="29443"/>
    <lineage>
        <taxon>Bacteria</taxon>
        <taxon>Pseudomonadati</taxon>
        <taxon>Pseudomonadota</taxon>
        <taxon>Betaproteobacteria</taxon>
        <taxon>Burkholderiales</taxon>
        <taxon>Burkholderiaceae</taxon>
        <taxon>Paucimonas</taxon>
    </lineage>
</organism>
<protein>
    <submittedName>
        <fullName evidence="2">Minor tail protein</fullName>
    </submittedName>
</protein>
<dbReference type="Pfam" id="PF10145">
    <property type="entry name" value="PhageMin_Tail"/>
    <property type="match status" value="1"/>
</dbReference>
<feature type="domain" description="Phage tail tape measure protein" evidence="1">
    <location>
        <begin position="181"/>
        <end position="360"/>
    </location>
</feature>
<dbReference type="InterPro" id="IPR010090">
    <property type="entry name" value="Phage_tape_meas"/>
</dbReference>
<dbReference type="RefSeq" id="WP_132259479.1">
    <property type="nucleotide sequence ID" value="NZ_SLZQ01000009.1"/>
</dbReference>
<comment type="caution">
    <text evidence="2">The sequence shown here is derived from an EMBL/GenBank/DDBJ whole genome shotgun (WGS) entry which is preliminary data.</text>
</comment>
<keyword evidence="3" id="KW-1185">Reference proteome</keyword>
<evidence type="ECO:0000313" key="2">
    <source>
        <dbReference type="EMBL" id="TCS35799.1"/>
    </source>
</evidence>
<dbReference type="OrthoDB" id="8019720at2"/>
<accession>A0A4R3HWM9</accession>